<keyword evidence="2" id="KW-1185">Reference proteome</keyword>
<dbReference type="AlphaFoldDB" id="A0A8A7KQ46"/>
<dbReference type="Proteomes" id="UP000665020">
    <property type="component" value="Chromosome"/>
</dbReference>
<evidence type="ECO:0000313" key="2">
    <source>
        <dbReference type="Proteomes" id="UP000665020"/>
    </source>
</evidence>
<dbReference type="SUPFAM" id="SSF81301">
    <property type="entry name" value="Nucleotidyltransferase"/>
    <property type="match status" value="1"/>
</dbReference>
<evidence type="ECO:0000313" key="1">
    <source>
        <dbReference type="EMBL" id="QTL99922.1"/>
    </source>
</evidence>
<dbReference type="KEGG" id="ifn:GM661_05185"/>
<dbReference type="EMBL" id="CP046640">
    <property type="protein sequence ID" value="QTL99922.1"/>
    <property type="molecule type" value="Genomic_DNA"/>
</dbReference>
<proteinExistence type="predicted"/>
<reference evidence="1" key="1">
    <citation type="submission" date="2019-12" db="EMBL/GenBank/DDBJ databases">
        <authorList>
            <person name="zhang j."/>
            <person name="sun C.M."/>
        </authorList>
    </citation>
    <scope>NUCLEOTIDE SEQUENCE</scope>
    <source>
        <strain evidence="1">NS-1</strain>
    </source>
</reference>
<name>A0A8A7KQ46_9FIRM</name>
<evidence type="ECO:0008006" key="3">
    <source>
        <dbReference type="Google" id="ProtNLM"/>
    </source>
</evidence>
<gene>
    <name evidence="1" type="ORF">GM661_05185</name>
</gene>
<accession>A0A8A7KQ46</accession>
<dbReference type="Pfam" id="PF10706">
    <property type="entry name" value="Aminoglyc_resit"/>
    <property type="match status" value="1"/>
</dbReference>
<sequence length="162" mass="18569">MFNQLGYFTNVPWESGLKKFCSMAKDSNINWWLTGSCASCIRGVELNPHDIDIMIDSDYVEDITELFQDYLIEPIIDTNGWLTKEFGVIFMDVRIDIASDPAAVLDDPEPVDCGPYALNHLETVEWEGFQIKVPPLELQLAVNIKRGRMDRARKIEEFLYSS</sequence>
<dbReference type="InterPro" id="IPR019646">
    <property type="entry name" value="Aminoglyc_AdlTrfase"/>
</dbReference>
<dbReference type="InterPro" id="IPR043519">
    <property type="entry name" value="NT_sf"/>
</dbReference>
<protein>
    <recommendedName>
        <fullName evidence="3">Nucleotidyltransferase family protein</fullName>
    </recommendedName>
</protein>
<organism evidence="1 2">
    <name type="scientific">Iocasia fonsfrigidae</name>
    <dbReference type="NCBI Taxonomy" id="2682810"/>
    <lineage>
        <taxon>Bacteria</taxon>
        <taxon>Bacillati</taxon>
        <taxon>Bacillota</taxon>
        <taxon>Clostridia</taxon>
        <taxon>Halanaerobiales</taxon>
        <taxon>Halanaerobiaceae</taxon>
        <taxon>Iocasia</taxon>
    </lineage>
</organism>
<dbReference type="Gene3D" id="3.30.460.40">
    <property type="match status" value="1"/>
</dbReference>